<dbReference type="GeneID" id="106528552"/>
<proteinExistence type="inferred from homology"/>
<evidence type="ECO:0000256" key="3">
    <source>
        <dbReference type="ARBA" id="ARBA00013520"/>
    </source>
</evidence>
<dbReference type="Pfam" id="PF00965">
    <property type="entry name" value="TIMP"/>
    <property type="match status" value="1"/>
</dbReference>
<dbReference type="InterPro" id="IPR001820">
    <property type="entry name" value="TIMP"/>
</dbReference>
<dbReference type="KEGG" id="alim:106528552"/>
<evidence type="ECO:0000256" key="8">
    <source>
        <dbReference type="ARBA" id="ARBA00023215"/>
    </source>
</evidence>
<keyword evidence="6 14" id="KW-0646">Protease inhibitor</keyword>
<evidence type="ECO:0000313" key="13">
    <source>
        <dbReference type="Proteomes" id="UP000192220"/>
    </source>
</evidence>
<evidence type="ECO:0000256" key="9">
    <source>
        <dbReference type="ARBA" id="ARBA00030102"/>
    </source>
</evidence>
<evidence type="ECO:0000259" key="12">
    <source>
        <dbReference type="PROSITE" id="PS50189"/>
    </source>
</evidence>
<keyword evidence="11" id="KW-0732">Signal</keyword>
<dbReference type="GO" id="GO:0005615">
    <property type="term" value="C:extracellular space"/>
    <property type="evidence" value="ECO:0007669"/>
    <property type="project" value="TreeGrafter"/>
</dbReference>
<evidence type="ECO:0000256" key="7">
    <source>
        <dbReference type="ARBA" id="ARBA00023157"/>
    </source>
</evidence>
<evidence type="ECO:0000313" key="14">
    <source>
        <dbReference type="RefSeq" id="XP_013879202.1"/>
    </source>
</evidence>
<gene>
    <name evidence="14" type="primary">LOC106528552</name>
</gene>
<evidence type="ECO:0000256" key="5">
    <source>
        <dbReference type="ARBA" id="ARBA00022608"/>
    </source>
</evidence>
<dbReference type="PANTHER" id="PTHR11844">
    <property type="entry name" value="METALLOPROTEASE INHIBITOR"/>
    <property type="match status" value="1"/>
</dbReference>
<dbReference type="OrthoDB" id="6041373at2759"/>
<dbReference type="GO" id="GO:0002020">
    <property type="term" value="F:protease binding"/>
    <property type="evidence" value="ECO:0007669"/>
    <property type="project" value="TreeGrafter"/>
</dbReference>
<dbReference type="Proteomes" id="UP000192220">
    <property type="component" value="Unplaced"/>
</dbReference>
<keyword evidence="8" id="KW-0481">Metalloenzyme inhibitor</keyword>
<keyword evidence="5 14" id="KW-0483">Metalloprotease inhibitor</keyword>
<accession>A0A2I4CGV3</accession>
<dbReference type="RefSeq" id="XP_013879202.1">
    <property type="nucleotide sequence ID" value="XM_014023748.1"/>
</dbReference>
<dbReference type="InParanoid" id="A0A2I4CGV3"/>
<dbReference type="InterPro" id="IPR001134">
    <property type="entry name" value="Netrin_domain"/>
</dbReference>
<feature type="chain" id="PRO_5014132638" description="Metalloproteinase inhibitor 2" evidence="11">
    <location>
        <begin position="24"/>
        <end position="165"/>
    </location>
</feature>
<keyword evidence="13" id="KW-1185">Reference proteome</keyword>
<name>A0A2I4CGV3_AUSLI</name>
<dbReference type="GO" id="GO:0031012">
    <property type="term" value="C:extracellular matrix"/>
    <property type="evidence" value="ECO:0007669"/>
    <property type="project" value="TreeGrafter"/>
</dbReference>
<dbReference type="AlphaFoldDB" id="A0A2I4CGV3"/>
<evidence type="ECO:0000256" key="6">
    <source>
        <dbReference type="ARBA" id="ARBA00022690"/>
    </source>
</evidence>
<dbReference type="InterPro" id="IPR008993">
    <property type="entry name" value="TIMP-like_OB-fold"/>
</dbReference>
<dbReference type="PROSITE" id="PS50189">
    <property type="entry name" value="NTR"/>
    <property type="match status" value="1"/>
</dbReference>
<keyword evidence="10" id="KW-0862">Zinc</keyword>
<keyword evidence="4" id="KW-0964">Secreted</keyword>
<dbReference type="GO" id="GO:0051045">
    <property type="term" value="P:negative regulation of membrane protein ectodomain proteolysis"/>
    <property type="evidence" value="ECO:0007669"/>
    <property type="project" value="TreeGrafter"/>
</dbReference>
<sequence>MTWVMKSCFITLVLVFLWRVEKGVESCKCMIIDPQKALCDSDVVFRVNVTGRQEIENFGNSYTIKYDLDIIEIFKGPEGTGGVYSSPPCRADLQTDGKEYLITAPVGFFQPSASTVLTLVLIFGFLSLLSPWNGTSLYLTSWISTHACLTEPRILTVQLLLDFCV</sequence>
<evidence type="ECO:0000256" key="11">
    <source>
        <dbReference type="SAM" id="SignalP"/>
    </source>
</evidence>
<dbReference type="SUPFAM" id="SSF50242">
    <property type="entry name" value="TIMP-like"/>
    <property type="match status" value="1"/>
</dbReference>
<organism evidence="13 14">
    <name type="scientific">Austrofundulus limnaeus</name>
    <name type="common">Annual killifish</name>
    <dbReference type="NCBI Taxonomy" id="52670"/>
    <lineage>
        <taxon>Eukaryota</taxon>
        <taxon>Metazoa</taxon>
        <taxon>Chordata</taxon>
        <taxon>Craniata</taxon>
        <taxon>Vertebrata</taxon>
        <taxon>Euteleostomi</taxon>
        <taxon>Actinopterygii</taxon>
        <taxon>Neopterygii</taxon>
        <taxon>Teleostei</taxon>
        <taxon>Neoteleostei</taxon>
        <taxon>Acanthomorphata</taxon>
        <taxon>Ovalentaria</taxon>
        <taxon>Atherinomorphae</taxon>
        <taxon>Cyprinodontiformes</taxon>
        <taxon>Rivulidae</taxon>
        <taxon>Austrofundulus</taxon>
    </lineage>
</organism>
<dbReference type="GO" id="GO:0008191">
    <property type="term" value="F:metalloendopeptidase inhibitor activity"/>
    <property type="evidence" value="ECO:0007669"/>
    <property type="project" value="InterPro"/>
</dbReference>
<comment type="similarity">
    <text evidence="2">Belongs to the protease inhibitor I35 (TIMP) family.</text>
</comment>
<dbReference type="GO" id="GO:0034097">
    <property type="term" value="P:response to cytokine"/>
    <property type="evidence" value="ECO:0007669"/>
    <property type="project" value="TreeGrafter"/>
</dbReference>
<feature type="binding site" evidence="10">
    <location>
        <position position="27"/>
    </location>
    <ligand>
        <name>Zn(2+)</name>
        <dbReference type="ChEBI" id="CHEBI:29105"/>
        <note>ligand shared with metalloproteinase partner</note>
    </ligand>
</feature>
<feature type="signal peptide" evidence="11">
    <location>
        <begin position="1"/>
        <end position="23"/>
    </location>
</feature>
<keyword evidence="10" id="KW-0479">Metal-binding</keyword>
<dbReference type="PANTHER" id="PTHR11844:SF24">
    <property type="entry name" value="METALLOPROTEINASE INHIBITOR 2"/>
    <property type="match status" value="1"/>
</dbReference>
<reference evidence="14" key="1">
    <citation type="submission" date="2025-08" db="UniProtKB">
        <authorList>
            <consortium name="RefSeq"/>
        </authorList>
    </citation>
    <scope>IDENTIFICATION</scope>
</reference>
<feature type="domain" description="NTR" evidence="12">
    <location>
        <begin position="27"/>
        <end position="148"/>
    </location>
</feature>
<protein>
    <recommendedName>
        <fullName evidence="3">Metalloproteinase inhibitor 2</fullName>
    </recommendedName>
    <alternativeName>
        <fullName evidence="9">Tissue inhibitor of metalloproteinases 2</fullName>
    </alternativeName>
</protein>
<evidence type="ECO:0000256" key="2">
    <source>
        <dbReference type="ARBA" id="ARBA00011027"/>
    </source>
</evidence>
<dbReference type="GO" id="GO:0009725">
    <property type="term" value="P:response to hormone"/>
    <property type="evidence" value="ECO:0007669"/>
    <property type="project" value="TreeGrafter"/>
</dbReference>
<evidence type="ECO:0000256" key="4">
    <source>
        <dbReference type="ARBA" id="ARBA00022525"/>
    </source>
</evidence>
<dbReference type="GO" id="GO:0046872">
    <property type="term" value="F:metal ion binding"/>
    <property type="evidence" value="ECO:0007669"/>
    <property type="project" value="UniProtKB-KW"/>
</dbReference>
<dbReference type="STRING" id="52670.A0A2I4CGV3"/>
<evidence type="ECO:0000256" key="10">
    <source>
        <dbReference type="PIRSR" id="PIRSR601820-1"/>
    </source>
</evidence>
<comment type="subcellular location">
    <subcellularLocation>
        <location evidence="1">Secreted</location>
    </subcellularLocation>
</comment>
<keyword evidence="7" id="KW-1015">Disulfide bond</keyword>
<evidence type="ECO:0000256" key="1">
    <source>
        <dbReference type="ARBA" id="ARBA00004613"/>
    </source>
</evidence>
<dbReference type="Gene3D" id="2.40.50.120">
    <property type="match status" value="1"/>
</dbReference>